<accession>A0A1X7EHZ9</accession>
<keyword evidence="1" id="KW-0812">Transmembrane</keyword>
<name>A0A1X7EHZ9_9BACT</name>
<dbReference type="EMBL" id="FWZU01000005">
    <property type="protein sequence ID" value="SMF34215.1"/>
    <property type="molecule type" value="Genomic_DNA"/>
</dbReference>
<keyword evidence="1" id="KW-0472">Membrane</keyword>
<dbReference type="InterPro" id="IPR002110">
    <property type="entry name" value="Ankyrin_rpt"/>
</dbReference>
<dbReference type="SMART" id="SM00248">
    <property type="entry name" value="ANK"/>
    <property type="match status" value="4"/>
</dbReference>
<feature type="transmembrane region" description="Helical" evidence="1">
    <location>
        <begin position="7"/>
        <end position="29"/>
    </location>
</feature>
<dbReference type="STRING" id="1519643.SAMN06295933_2965"/>
<evidence type="ECO:0000256" key="1">
    <source>
        <dbReference type="SAM" id="Phobius"/>
    </source>
</evidence>
<dbReference type="SUPFAM" id="SSF48403">
    <property type="entry name" value="Ankyrin repeat"/>
    <property type="match status" value="1"/>
</dbReference>
<dbReference type="RefSeq" id="WP_085103602.1">
    <property type="nucleotide sequence ID" value="NZ_FWZU01000005.1"/>
</dbReference>
<evidence type="ECO:0000313" key="3">
    <source>
        <dbReference type="Proteomes" id="UP000192906"/>
    </source>
</evidence>
<keyword evidence="3" id="KW-1185">Reference proteome</keyword>
<dbReference type="Pfam" id="PF12796">
    <property type="entry name" value="Ank_2"/>
    <property type="match status" value="1"/>
</dbReference>
<dbReference type="AlphaFoldDB" id="A0A1X7EHZ9"/>
<keyword evidence="1" id="KW-1133">Transmembrane helix</keyword>
<dbReference type="Proteomes" id="UP000192906">
    <property type="component" value="Unassembled WGS sequence"/>
</dbReference>
<dbReference type="OrthoDB" id="5448142at2"/>
<organism evidence="2 3">
    <name type="scientific">Desulfovibrio gilichinskyi</name>
    <dbReference type="NCBI Taxonomy" id="1519643"/>
    <lineage>
        <taxon>Bacteria</taxon>
        <taxon>Pseudomonadati</taxon>
        <taxon>Thermodesulfobacteriota</taxon>
        <taxon>Desulfovibrionia</taxon>
        <taxon>Desulfovibrionales</taxon>
        <taxon>Desulfovibrionaceae</taxon>
        <taxon>Desulfovibrio</taxon>
    </lineage>
</organism>
<dbReference type="Gene3D" id="1.25.40.20">
    <property type="entry name" value="Ankyrin repeat-containing domain"/>
    <property type="match status" value="1"/>
</dbReference>
<dbReference type="InterPro" id="IPR036770">
    <property type="entry name" value="Ankyrin_rpt-contain_sf"/>
</dbReference>
<gene>
    <name evidence="2" type="ORF">SAMN06295933_2965</name>
</gene>
<sequence>MTKRKWTIYTISMLAALIISLIVTVNLIIDPYGEFRLIEGNYNKLKLKAEKTTALQVASKLNDGKYALVFGSSRTMLLSSEIMGEPILNFSTSIYNNPGDILALLKMLSKKQLANITNIYFLVDINGFHYTATAPEMANKNRLFLETLRNIGPKKIEDAWNCLVANSKQYGNENFPNNIDSYGTLHKVDKPYNEKDLFFSSNFVTRYYLKSLRSISIFCKKNKIKTLYFTTPWFQSFVQEQQNKINSIFTKVTTASGSLYCFQLNTDLTGNADLFSDPSHLNKKGLVDFIKILHSSTSPAIPDFFWELPANVDYKKITYNSLKKRLYKNKSNTSYSIFLQTLLTSGRKDLLLNIYDNAVSLKSSKQSIIDDAFLLVQNEQLKTLLENGRDFNQYLNSSLFKAIMSGNSGMVKNAILLGADVNHEEQDGMTPLLLSIIFSPDIKIIKYLLGSGALPNYIDTATTTIKYFNESAFTLALKCKNKDVFNYLISNYPQSPLAQHAVLLKKLQNDPNNIELYKKCLAIHRKYYKSDDSKTGIVIKLKNDENYLKIKNSKPILCLGADKYPLTPTEAYIFKNIKTGQRIESIITKTFTNLTNLSPSGKANETRVFNEIIKELNYLIPLLGQHDAIKLLH</sequence>
<proteinExistence type="predicted"/>
<reference evidence="3" key="1">
    <citation type="submission" date="2017-04" db="EMBL/GenBank/DDBJ databases">
        <authorList>
            <person name="Varghese N."/>
            <person name="Submissions S."/>
        </authorList>
    </citation>
    <scope>NUCLEOTIDE SEQUENCE [LARGE SCALE GENOMIC DNA]</scope>
    <source>
        <strain evidence="3">K3S</strain>
    </source>
</reference>
<protein>
    <submittedName>
        <fullName evidence="2">Uncharacterized protein</fullName>
    </submittedName>
</protein>
<evidence type="ECO:0000313" key="2">
    <source>
        <dbReference type="EMBL" id="SMF34215.1"/>
    </source>
</evidence>